<dbReference type="InterPro" id="IPR001727">
    <property type="entry name" value="GDT1-like"/>
</dbReference>
<gene>
    <name evidence="7" type="ORF">NI17_016305</name>
</gene>
<keyword evidence="5 6" id="KW-0472">Membrane</keyword>
<comment type="subcellular location">
    <subcellularLocation>
        <location evidence="1 6">Membrane</location>
        <topology evidence="1 6">Multi-pass membrane protein</topology>
    </subcellularLocation>
</comment>
<evidence type="ECO:0000256" key="1">
    <source>
        <dbReference type="ARBA" id="ARBA00004141"/>
    </source>
</evidence>
<evidence type="ECO:0000313" key="7">
    <source>
        <dbReference type="EMBL" id="UOE18382.1"/>
    </source>
</evidence>
<dbReference type="Proteomes" id="UP000265719">
    <property type="component" value="Chromosome"/>
</dbReference>
<evidence type="ECO:0000313" key="8">
    <source>
        <dbReference type="Proteomes" id="UP000265719"/>
    </source>
</evidence>
<evidence type="ECO:0000256" key="6">
    <source>
        <dbReference type="RuleBase" id="RU365102"/>
    </source>
</evidence>
<dbReference type="KEGG" id="thao:NI17_016305"/>
<dbReference type="GO" id="GO:0046873">
    <property type="term" value="F:metal ion transmembrane transporter activity"/>
    <property type="evidence" value="ECO:0007669"/>
    <property type="project" value="InterPro"/>
</dbReference>
<accession>A0A399FVT3</accession>
<dbReference type="PANTHER" id="PTHR12608:SF1">
    <property type="entry name" value="TRANSMEMBRANE PROTEIN 165"/>
    <property type="match status" value="1"/>
</dbReference>
<feature type="transmembrane region" description="Helical" evidence="6">
    <location>
        <begin position="107"/>
        <end position="131"/>
    </location>
</feature>
<comment type="similarity">
    <text evidence="2 6">Belongs to the GDT1 family.</text>
</comment>
<reference evidence="7" key="1">
    <citation type="submission" date="2020-10" db="EMBL/GenBank/DDBJ databases">
        <title>De novo genome project of the cellulose decomposer Thermobifida halotolerans type strain.</title>
        <authorList>
            <person name="Nagy I."/>
            <person name="Horvath B."/>
            <person name="Kukolya J."/>
            <person name="Nagy I."/>
            <person name="Orsini M."/>
        </authorList>
    </citation>
    <scope>NUCLEOTIDE SEQUENCE</scope>
    <source>
        <strain evidence="7">DSM 44931</strain>
    </source>
</reference>
<evidence type="ECO:0000256" key="5">
    <source>
        <dbReference type="ARBA" id="ARBA00023136"/>
    </source>
</evidence>
<feature type="transmembrane region" description="Helical" evidence="6">
    <location>
        <begin position="178"/>
        <end position="196"/>
    </location>
</feature>
<proteinExistence type="inferred from homology"/>
<name>A0A399FVT3_9ACTN</name>
<evidence type="ECO:0000256" key="2">
    <source>
        <dbReference type="ARBA" id="ARBA00009190"/>
    </source>
</evidence>
<feature type="transmembrane region" description="Helical" evidence="6">
    <location>
        <begin position="69"/>
        <end position="86"/>
    </location>
</feature>
<keyword evidence="3 6" id="KW-0812">Transmembrane</keyword>
<keyword evidence="8" id="KW-1185">Reference proteome</keyword>
<keyword evidence="4 6" id="KW-1133">Transmembrane helix</keyword>
<dbReference type="RefSeq" id="WP_068688244.1">
    <property type="nucleotide sequence ID" value="NZ_CP063196.1"/>
</dbReference>
<dbReference type="GO" id="GO:0016020">
    <property type="term" value="C:membrane"/>
    <property type="evidence" value="ECO:0007669"/>
    <property type="project" value="UniProtKB-SubCell"/>
</dbReference>
<dbReference type="EMBL" id="CP063196">
    <property type="protein sequence ID" value="UOE18382.1"/>
    <property type="molecule type" value="Genomic_DNA"/>
</dbReference>
<feature type="transmembrane region" description="Helical" evidence="6">
    <location>
        <begin position="143"/>
        <end position="166"/>
    </location>
</feature>
<feature type="transmembrane region" description="Helical" evidence="6">
    <location>
        <begin position="38"/>
        <end position="57"/>
    </location>
</feature>
<dbReference type="AlphaFoldDB" id="A0A399FVT3"/>
<dbReference type="OrthoDB" id="5188730at2"/>
<dbReference type="Pfam" id="PF01169">
    <property type="entry name" value="GDT1"/>
    <property type="match status" value="2"/>
</dbReference>
<sequence length="201" mass="20983">MTFLGALGMSTGAILVAEMGDKTQLVAMSLASRYRVRTVLLGITAATVAVHGISVLLAEVLGMALPGDWISLVAGLAFLGFGVWTLRGDELTDRDEERAATRRMGPVLLTVATIFFLAELGDKTMLATIAVGADHASAPLAWLAVWIGSTVGMVAADALGIALGMLLGKRLPEQAIRIGAAVLFFLAGLVMTWQGLSALLF</sequence>
<dbReference type="PANTHER" id="PTHR12608">
    <property type="entry name" value="TRANSMEMBRANE PROTEIN HTP-1 RELATED"/>
    <property type="match status" value="1"/>
</dbReference>
<protein>
    <recommendedName>
        <fullName evidence="6">GDT1 family protein</fullName>
    </recommendedName>
</protein>
<evidence type="ECO:0000256" key="3">
    <source>
        <dbReference type="ARBA" id="ARBA00022692"/>
    </source>
</evidence>
<organism evidence="7 8">
    <name type="scientific">Thermobifida halotolerans</name>
    <dbReference type="NCBI Taxonomy" id="483545"/>
    <lineage>
        <taxon>Bacteria</taxon>
        <taxon>Bacillati</taxon>
        <taxon>Actinomycetota</taxon>
        <taxon>Actinomycetes</taxon>
        <taxon>Streptosporangiales</taxon>
        <taxon>Nocardiopsidaceae</taxon>
        <taxon>Thermobifida</taxon>
    </lineage>
</organism>
<evidence type="ECO:0000256" key="4">
    <source>
        <dbReference type="ARBA" id="ARBA00022989"/>
    </source>
</evidence>